<sequence>MNSPHSAPLLVPSRRTFLGLGAAGLTLPFLASCAGGATNENAELGQVDFNAPSKYSGREHNVVMWSAMGGGNGELIQELITKFNDSQEDIYAEVQYQGSYEESGPKLTAALQAKSVPDIVMFADTWWGRFLLNDVLEPLDDYFDDEFNGSMYQEQLYNEGVVNGSTYWLSYGRSTPLMYYNKDAFAEAGLPDRGPETWDELREWAPEITKLQVAGKPMSAHAFNPGDDWPFMAMIWQFGGRISDGLDIQIDQQGAIDAGLWAQEFVFEDEFGYLSQSPTTDFGAGVVATTVGSTASLRGIYDESDFEVGAAYLPEQVTTGVPTGGNGWSMLKGVPQERKDAAFQVLKFLGSPENAAAWTLGTGYLPVITEAANEPELAEVLADDPNFSAAADQLELAQPTDAVRTFVPDSTSTIIGGIQEILSDRSKDVETVFTSVADQLRDGTEQIQDSYDQWYG</sequence>
<organism evidence="1 2">
    <name type="scientific">Candidatus Ruania gallistercoris</name>
    <dbReference type="NCBI Taxonomy" id="2838746"/>
    <lineage>
        <taxon>Bacteria</taxon>
        <taxon>Bacillati</taxon>
        <taxon>Actinomycetota</taxon>
        <taxon>Actinomycetes</taxon>
        <taxon>Micrococcales</taxon>
        <taxon>Ruaniaceae</taxon>
        <taxon>Ruania</taxon>
    </lineage>
</organism>
<dbReference type="PANTHER" id="PTHR43649">
    <property type="entry name" value="ARABINOSE-BINDING PROTEIN-RELATED"/>
    <property type="match status" value="1"/>
</dbReference>
<dbReference type="InterPro" id="IPR050490">
    <property type="entry name" value="Bact_solute-bd_prot1"/>
</dbReference>
<dbReference type="InterPro" id="IPR006059">
    <property type="entry name" value="SBP"/>
</dbReference>
<reference evidence="1" key="2">
    <citation type="submission" date="2021-04" db="EMBL/GenBank/DDBJ databases">
        <authorList>
            <person name="Gilroy R."/>
        </authorList>
    </citation>
    <scope>NUCLEOTIDE SEQUENCE</scope>
    <source>
        <strain evidence="1">ChiGjej4B4-7305</strain>
    </source>
</reference>
<comment type="caution">
    <text evidence="1">The sequence shown here is derived from an EMBL/GenBank/DDBJ whole genome shotgun (WGS) entry which is preliminary data.</text>
</comment>
<evidence type="ECO:0000313" key="1">
    <source>
        <dbReference type="EMBL" id="HIZ34562.1"/>
    </source>
</evidence>
<dbReference type="Proteomes" id="UP000824037">
    <property type="component" value="Unassembled WGS sequence"/>
</dbReference>
<reference evidence="1" key="1">
    <citation type="journal article" date="2021" name="PeerJ">
        <title>Extensive microbial diversity within the chicken gut microbiome revealed by metagenomics and culture.</title>
        <authorList>
            <person name="Gilroy R."/>
            <person name="Ravi A."/>
            <person name="Getino M."/>
            <person name="Pursley I."/>
            <person name="Horton D.L."/>
            <person name="Alikhan N.F."/>
            <person name="Baker D."/>
            <person name="Gharbi K."/>
            <person name="Hall N."/>
            <person name="Watson M."/>
            <person name="Adriaenssens E.M."/>
            <person name="Foster-Nyarko E."/>
            <person name="Jarju S."/>
            <person name="Secka A."/>
            <person name="Antonio M."/>
            <person name="Oren A."/>
            <person name="Chaudhuri R.R."/>
            <person name="La Ragione R."/>
            <person name="Hildebrand F."/>
            <person name="Pallen M.J."/>
        </authorList>
    </citation>
    <scope>NUCLEOTIDE SEQUENCE</scope>
    <source>
        <strain evidence="1">ChiGjej4B4-7305</strain>
    </source>
</reference>
<dbReference type="CDD" id="cd14748">
    <property type="entry name" value="PBP2_UgpB"/>
    <property type="match status" value="1"/>
</dbReference>
<proteinExistence type="predicted"/>
<dbReference type="InterPro" id="IPR006311">
    <property type="entry name" value="TAT_signal"/>
</dbReference>
<dbReference type="Pfam" id="PF13416">
    <property type="entry name" value="SBP_bac_8"/>
    <property type="match status" value="1"/>
</dbReference>
<evidence type="ECO:0000313" key="2">
    <source>
        <dbReference type="Proteomes" id="UP000824037"/>
    </source>
</evidence>
<dbReference type="SUPFAM" id="SSF53850">
    <property type="entry name" value="Periplasmic binding protein-like II"/>
    <property type="match status" value="1"/>
</dbReference>
<gene>
    <name evidence="1" type="ORF">H9815_02200</name>
</gene>
<dbReference type="AlphaFoldDB" id="A0A9D2EC39"/>
<dbReference type="PROSITE" id="PS51318">
    <property type="entry name" value="TAT"/>
    <property type="match status" value="1"/>
</dbReference>
<dbReference type="EMBL" id="DXBY01000044">
    <property type="protein sequence ID" value="HIZ34562.1"/>
    <property type="molecule type" value="Genomic_DNA"/>
</dbReference>
<dbReference type="PANTHER" id="PTHR43649:SF30">
    <property type="entry name" value="ABC TRANSPORTER SUBSTRATE-BINDING PROTEIN"/>
    <property type="match status" value="1"/>
</dbReference>
<accession>A0A9D2EC39</accession>
<protein>
    <submittedName>
        <fullName evidence="1">ABC transporter substrate-binding protein</fullName>
    </submittedName>
</protein>
<name>A0A9D2EC39_9MICO</name>
<dbReference type="Gene3D" id="3.40.190.10">
    <property type="entry name" value="Periplasmic binding protein-like II"/>
    <property type="match status" value="1"/>
</dbReference>